<dbReference type="EMBL" id="CM056742">
    <property type="protein sequence ID" value="KAJ8680525.1"/>
    <property type="molecule type" value="Genomic_DNA"/>
</dbReference>
<accession>A0ACC2PAU1</accession>
<sequence>MSITGITNDSAHILGSIKITFFDKPIKFQVISSTLPINAASILAIDFLKKESAELSLYHNALMTTSRPLKPMPFLNQSSESSQAYQRGMISPTKDILKAKTRTHIEFNLEPTGLKNRILASR</sequence>
<proteinExistence type="predicted"/>
<dbReference type="Proteomes" id="UP001239111">
    <property type="component" value="Chromosome 2"/>
</dbReference>
<evidence type="ECO:0000313" key="2">
    <source>
        <dbReference type="Proteomes" id="UP001239111"/>
    </source>
</evidence>
<gene>
    <name evidence="1" type="ORF">QAD02_016312</name>
</gene>
<comment type="caution">
    <text evidence="1">The sequence shown here is derived from an EMBL/GenBank/DDBJ whole genome shotgun (WGS) entry which is preliminary data.</text>
</comment>
<name>A0ACC2PAU1_9HYME</name>
<reference evidence="1" key="1">
    <citation type="submission" date="2023-04" db="EMBL/GenBank/DDBJ databases">
        <title>A chromosome-level genome assembly of the parasitoid wasp Eretmocerus hayati.</title>
        <authorList>
            <person name="Zhong Y."/>
            <person name="Liu S."/>
            <person name="Liu Y."/>
        </authorList>
    </citation>
    <scope>NUCLEOTIDE SEQUENCE</scope>
    <source>
        <strain evidence="1">ZJU_SS_LIU_2023</strain>
    </source>
</reference>
<evidence type="ECO:0000313" key="1">
    <source>
        <dbReference type="EMBL" id="KAJ8680525.1"/>
    </source>
</evidence>
<keyword evidence="2" id="KW-1185">Reference proteome</keyword>
<organism evidence="1 2">
    <name type="scientific">Eretmocerus hayati</name>
    <dbReference type="NCBI Taxonomy" id="131215"/>
    <lineage>
        <taxon>Eukaryota</taxon>
        <taxon>Metazoa</taxon>
        <taxon>Ecdysozoa</taxon>
        <taxon>Arthropoda</taxon>
        <taxon>Hexapoda</taxon>
        <taxon>Insecta</taxon>
        <taxon>Pterygota</taxon>
        <taxon>Neoptera</taxon>
        <taxon>Endopterygota</taxon>
        <taxon>Hymenoptera</taxon>
        <taxon>Apocrita</taxon>
        <taxon>Proctotrupomorpha</taxon>
        <taxon>Chalcidoidea</taxon>
        <taxon>Aphelinidae</taxon>
        <taxon>Aphelininae</taxon>
        <taxon>Eretmocerus</taxon>
    </lineage>
</organism>
<protein>
    <submittedName>
        <fullName evidence="1">Uncharacterized protein</fullName>
    </submittedName>
</protein>